<dbReference type="GO" id="GO:0009279">
    <property type="term" value="C:cell outer membrane"/>
    <property type="evidence" value="ECO:0007669"/>
    <property type="project" value="UniProtKB-SubCell"/>
</dbReference>
<evidence type="ECO:0000256" key="6">
    <source>
        <dbReference type="ARBA" id="ARBA00022692"/>
    </source>
</evidence>
<dbReference type="SMART" id="SM00965">
    <property type="entry name" value="STN"/>
    <property type="match status" value="1"/>
</dbReference>
<evidence type="ECO:0000259" key="14">
    <source>
        <dbReference type="SMART" id="SM00965"/>
    </source>
</evidence>
<dbReference type="InterPro" id="IPR039426">
    <property type="entry name" value="TonB-dep_rcpt-like"/>
</dbReference>
<sequence length="849" mass="90987">MMLMQGRDVGARWLARGAVIGVSVVAMNQAAAAQQPSSARRLFQTLPRFDLVPGSTQMAEHSADQTTLRVRVSIEAGPLEPALAALSEQVQLKLAYKTSLTENLVTAGVAGDFLPLEALAKLLENTGLTYRSAGPSTITLVNPRFVQLEAPTAPPGGVLLDELSVEAQRASAVDSMSAATGLSAPYAGGQVARGGRIGLLGNVDTAKTPFNVTSYTDRFIRDRQAGTVSEALILDPSVRATQTTGAPFDSFSIRGFPINEGTSGEIAFDGIYGVAPSLRVLTDYAERIEVLKGPSAALSGIAPNGGIGGVINVVPKRAGEDLTRVTLDYGSIARGGGQLDMARRYGANREWGARFVGSLRGGDTPIDRQSETTGVASLALDYQGDRFRAWLYLLAQNDRFTAPLRPFLLRAGVPVPRAADGRLNVSQPWEYSKVDDRGGLLRMEYDLSDQITLFADIGGSQTGVERYFASAPTITNVFGDTTTAPQYYNLGVDRLTYDGGIRTKFETGFIRHAFAVQASVYTEETGRDLSAVRGSYLSNIYNPVLAPYIAPVISSSRPRLSDSTLTGVSVADTMSVLDERILLTVGVRQQRIEARNYVSNVGTLASSYDQSATSPLVGLVVRPWENVSLYGNYIEGLSRGDIAPATATNFGEVLAPYVAQQIEAGIKVDFGRIGTSFSAFQITRPIGELSPDNRYAQTGEQTVSGLEFNVYGEIAPEMRVLGGLTLLDGVRTRSALAANVGNRPIGVPDVQLNLGAEWDLPWVSGLTLNGAVIYTGRQFVDTANAQALPDWARLDLGLRYSTLLEGRRTTFRANVLNVTGTDYWTGVASFGTFFQGAPRTYLLSMSIDL</sequence>
<evidence type="ECO:0000256" key="9">
    <source>
        <dbReference type="ARBA" id="ARBA00023136"/>
    </source>
</evidence>
<accession>A0A679J0P6</accession>
<evidence type="ECO:0000256" key="11">
    <source>
        <dbReference type="ARBA" id="ARBA00023237"/>
    </source>
</evidence>
<organism evidence="15">
    <name type="scientific">Methylobacterium bullatum</name>
    <dbReference type="NCBI Taxonomy" id="570505"/>
    <lineage>
        <taxon>Bacteria</taxon>
        <taxon>Pseudomonadati</taxon>
        <taxon>Pseudomonadota</taxon>
        <taxon>Alphaproteobacteria</taxon>
        <taxon>Hyphomicrobiales</taxon>
        <taxon>Methylobacteriaceae</taxon>
        <taxon>Methylobacterium</taxon>
    </lineage>
</organism>
<dbReference type="EMBL" id="LR743504">
    <property type="protein sequence ID" value="CAA2106846.1"/>
    <property type="molecule type" value="Genomic_DNA"/>
</dbReference>
<dbReference type="GO" id="GO:0038023">
    <property type="term" value="F:signaling receptor activity"/>
    <property type="evidence" value="ECO:0007669"/>
    <property type="project" value="InterPro"/>
</dbReference>
<dbReference type="InterPro" id="IPR010105">
    <property type="entry name" value="TonB_sidphr_rcpt"/>
</dbReference>
<dbReference type="InterPro" id="IPR037066">
    <property type="entry name" value="Plug_dom_sf"/>
</dbReference>
<evidence type="ECO:0000256" key="8">
    <source>
        <dbReference type="ARBA" id="ARBA00023077"/>
    </source>
</evidence>
<dbReference type="InterPro" id="IPR011662">
    <property type="entry name" value="Secretin/TonB_short_N"/>
</dbReference>
<dbReference type="InterPro" id="IPR036942">
    <property type="entry name" value="Beta-barrel_TonB_sf"/>
</dbReference>
<evidence type="ECO:0000256" key="12">
    <source>
        <dbReference type="PROSITE-ProRule" id="PRU01360"/>
    </source>
</evidence>
<feature type="domain" description="Secretin/TonB short N-terminal" evidence="14">
    <location>
        <begin position="92"/>
        <end position="143"/>
    </location>
</feature>
<reference evidence="15" key="1">
    <citation type="submission" date="2019-12" db="EMBL/GenBank/DDBJ databases">
        <authorList>
            <person name="Cremers G."/>
        </authorList>
    </citation>
    <scope>NUCLEOTIDE SEQUENCE</scope>
    <source>
        <strain evidence="15">Mbul1</strain>
    </source>
</reference>
<evidence type="ECO:0000256" key="2">
    <source>
        <dbReference type="ARBA" id="ARBA00009810"/>
    </source>
</evidence>
<dbReference type="PANTHER" id="PTHR32552:SF82">
    <property type="entry name" value="FCUA PROTEIN"/>
    <property type="match status" value="1"/>
</dbReference>
<gene>
    <name evidence="15" type="primary">fcuA_2</name>
    <name evidence="15" type="ORF">MBUL_03872</name>
</gene>
<protein>
    <submittedName>
        <fullName evidence="15">Ferrichrome receptor FcuA</fullName>
    </submittedName>
</protein>
<dbReference type="SUPFAM" id="SSF56935">
    <property type="entry name" value="Porins"/>
    <property type="match status" value="1"/>
</dbReference>
<evidence type="ECO:0000256" key="7">
    <source>
        <dbReference type="ARBA" id="ARBA00023004"/>
    </source>
</evidence>
<keyword evidence="6 12" id="KW-0812">Transmembrane</keyword>
<keyword evidence="9 12" id="KW-0472">Membrane</keyword>
<keyword evidence="11 12" id="KW-0998">Cell outer membrane</keyword>
<dbReference type="AlphaFoldDB" id="A0A679J0P6"/>
<keyword evidence="8 13" id="KW-0798">TonB box</keyword>
<dbReference type="NCBIfam" id="TIGR01783">
    <property type="entry name" value="TonB-siderophor"/>
    <property type="match status" value="1"/>
</dbReference>
<keyword evidence="4 12" id="KW-1134">Transmembrane beta strand</keyword>
<evidence type="ECO:0000256" key="3">
    <source>
        <dbReference type="ARBA" id="ARBA00022448"/>
    </source>
</evidence>
<keyword evidence="10 15" id="KW-0675">Receptor</keyword>
<evidence type="ECO:0000313" key="15">
    <source>
        <dbReference type="EMBL" id="CAA2106846.1"/>
    </source>
</evidence>
<dbReference type="InterPro" id="IPR000531">
    <property type="entry name" value="Beta-barrel_TonB"/>
</dbReference>
<dbReference type="InterPro" id="IPR012910">
    <property type="entry name" value="Plug_dom"/>
</dbReference>
<comment type="subcellular location">
    <subcellularLocation>
        <location evidence="1 12">Cell outer membrane</location>
        <topology evidence="1 12">Multi-pass membrane protein</topology>
    </subcellularLocation>
</comment>
<keyword evidence="5" id="KW-0410">Iron transport</keyword>
<comment type="similarity">
    <text evidence="2 12 13">Belongs to the TonB-dependent receptor family.</text>
</comment>
<keyword evidence="7" id="KW-0408">Iron</keyword>
<dbReference type="Gene3D" id="3.55.50.30">
    <property type="match status" value="1"/>
</dbReference>
<name>A0A679J0P6_9HYPH</name>
<dbReference type="CDD" id="cd01347">
    <property type="entry name" value="ligand_gated_channel"/>
    <property type="match status" value="1"/>
</dbReference>
<dbReference type="GO" id="GO:0015344">
    <property type="term" value="F:siderophore uptake transmembrane transporter activity"/>
    <property type="evidence" value="ECO:0007669"/>
    <property type="project" value="TreeGrafter"/>
</dbReference>
<evidence type="ECO:0000256" key="4">
    <source>
        <dbReference type="ARBA" id="ARBA00022452"/>
    </source>
</evidence>
<dbReference type="Gene3D" id="2.170.130.10">
    <property type="entry name" value="TonB-dependent receptor, plug domain"/>
    <property type="match status" value="1"/>
</dbReference>
<proteinExistence type="inferred from homology"/>
<dbReference type="PANTHER" id="PTHR32552">
    <property type="entry name" value="FERRICHROME IRON RECEPTOR-RELATED"/>
    <property type="match status" value="1"/>
</dbReference>
<dbReference type="Pfam" id="PF00593">
    <property type="entry name" value="TonB_dep_Rec_b-barrel"/>
    <property type="match status" value="1"/>
</dbReference>
<evidence type="ECO:0000256" key="5">
    <source>
        <dbReference type="ARBA" id="ARBA00022496"/>
    </source>
</evidence>
<evidence type="ECO:0000256" key="13">
    <source>
        <dbReference type="RuleBase" id="RU003357"/>
    </source>
</evidence>
<evidence type="ECO:0000256" key="10">
    <source>
        <dbReference type="ARBA" id="ARBA00023170"/>
    </source>
</evidence>
<dbReference type="Pfam" id="PF07715">
    <property type="entry name" value="Plug"/>
    <property type="match status" value="1"/>
</dbReference>
<evidence type="ECO:0000256" key="1">
    <source>
        <dbReference type="ARBA" id="ARBA00004571"/>
    </source>
</evidence>
<dbReference type="GO" id="GO:0015891">
    <property type="term" value="P:siderophore transport"/>
    <property type="evidence" value="ECO:0007669"/>
    <property type="project" value="InterPro"/>
</dbReference>
<keyword evidence="5" id="KW-0406">Ion transport</keyword>
<dbReference type="PROSITE" id="PS52016">
    <property type="entry name" value="TONB_DEPENDENT_REC_3"/>
    <property type="match status" value="1"/>
</dbReference>
<keyword evidence="3 12" id="KW-0813">Transport</keyword>
<dbReference type="Gene3D" id="2.40.170.20">
    <property type="entry name" value="TonB-dependent receptor, beta-barrel domain"/>
    <property type="match status" value="1"/>
</dbReference>